<dbReference type="PANTHER" id="PTHR43861:SF6">
    <property type="entry name" value="METHYLTRANSFERASE TYPE 11"/>
    <property type="match status" value="1"/>
</dbReference>
<dbReference type="SUPFAM" id="SSF53335">
    <property type="entry name" value="S-adenosyl-L-methionine-dependent methyltransferases"/>
    <property type="match status" value="1"/>
</dbReference>
<keyword evidence="1 3" id="KW-0808">Transferase</keyword>
<dbReference type="PANTHER" id="PTHR43861">
    <property type="entry name" value="TRANS-ACONITATE 2-METHYLTRANSFERASE-RELATED"/>
    <property type="match status" value="1"/>
</dbReference>
<accession>A0A6I1FN22</accession>
<dbReference type="EMBL" id="WEIO01000002">
    <property type="protein sequence ID" value="KAB7707854.1"/>
    <property type="molecule type" value="Genomic_DNA"/>
</dbReference>
<dbReference type="RefSeq" id="WP_152149841.1">
    <property type="nucleotide sequence ID" value="NZ_WEIO01000002.1"/>
</dbReference>
<dbReference type="Gene3D" id="3.40.50.150">
    <property type="entry name" value="Vaccinia Virus protein VP39"/>
    <property type="match status" value="1"/>
</dbReference>
<sequence length="202" mass="22674">MKYTGERVLPDTMNPMNGMLLEHIARYQFAIYYSKGRVLDIASGSGFGTQLIAKAAKSRLQEVVGVDIDQEATDYANGRYYHPLVTYKTADAADPFLPETLGKFDAIFSFETIEHISGEISFLRNLFAMLKPGGTLVISTPFGLGRGQPTTEPFHVHQLTEKEFFSLFDGYNHIERYYQRGVLIEPGRPGRHYPIGIAVCIK</sequence>
<dbReference type="CDD" id="cd02440">
    <property type="entry name" value="AdoMet_MTases"/>
    <property type="match status" value="1"/>
</dbReference>
<proteinExistence type="predicted"/>
<reference evidence="3 4" key="1">
    <citation type="submission" date="2019-10" db="EMBL/GenBank/DDBJ databases">
        <title>Bacillus aerolatum sp. nov., isolated from bioaerosol of sport playgrounds.</title>
        <authorList>
            <person name="Chen P."/>
            <person name="Zhang G."/>
        </authorList>
    </citation>
    <scope>NUCLEOTIDE SEQUENCE [LARGE SCALE GENOMIC DNA]</scope>
    <source>
        <strain evidence="3 4">CX253</strain>
    </source>
</reference>
<protein>
    <submittedName>
        <fullName evidence="3">Methyltransferase domain-containing protein</fullName>
    </submittedName>
</protein>
<organism evidence="3 4">
    <name type="scientific">Bacillus aerolatus</name>
    <dbReference type="NCBI Taxonomy" id="2653354"/>
    <lineage>
        <taxon>Bacteria</taxon>
        <taxon>Bacillati</taxon>
        <taxon>Bacillota</taxon>
        <taxon>Bacilli</taxon>
        <taxon>Bacillales</taxon>
        <taxon>Bacillaceae</taxon>
        <taxon>Bacillus</taxon>
    </lineage>
</organism>
<dbReference type="GO" id="GO:0008168">
    <property type="term" value="F:methyltransferase activity"/>
    <property type="evidence" value="ECO:0007669"/>
    <property type="project" value="UniProtKB-KW"/>
</dbReference>
<name>A0A6I1FN22_9BACI</name>
<dbReference type="GO" id="GO:0032259">
    <property type="term" value="P:methylation"/>
    <property type="evidence" value="ECO:0007669"/>
    <property type="project" value="UniProtKB-KW"/>
</dbReference>
<dbReference type="InterPro" id="IPR041698">
    <property type="entry name" value="Methyltransf_25"/>
</dbReference>
<evidence type="ECO:0000313" key="3">
    <source>
        <dbReference type="EMBL" id="KAB7707854.1"/>
    </source>
</evidence>
<keyword evidence="3" id="KW-0489">Methyltransferase</keyword>
<evidence type="ECO:0000256" key="1">
    <source>
        <dbReference type="ARBA" id="ARBA00022679"/>
    </source>
</evidence>
<dbReference type="InterPro" id="IPR029063">
    <property type="entry name" value="SAM-dependent_MTases_sf"/>
</dbReference>
<evidence type="ECO:0000259" key="2">
    <source>
        <dbReference type="Pfam" id="PF13649"/>
    </source>
</evidence>
<evidence type="ECO:0000313" key="4">
    <source>
        <dbReference type="Proteomes" id="UP000429595"/>
    </source>
</evidence>
<dbReference type="Proteomes" id="UP000429595">
    <property type="component" value="Unassembled WGS sequence"/>
</dbReference>
<feature type="domain" description="Methyltransferase" evidence="2">
    <location>
        <begin position="38"/>
        <end position="134"/>
    </location>
</feature>
<gene>
    <name evidence="3" type="ORF">F9802_03845</name>
</gene>
<dbReference type="Pfam" id="PF13649">
    <property type="entry name" value="Methyltransf_25"/>
    <property type="match status" value="1"/>
</dbReference>
<keyword evidence="4" id="KW-1185">Reference proteome</keyword>
<dbReference type="AlphaFoldDB" id="A0A6I1FN22"/>
<comment type="caution">
    <text evidence="3">The sequence shown here is derived from an EMBL/GenBank/DDBJ whole genome shotgun (WGS) entry which is preliminary data.</text>
</comment>